<proteinExistence type="predicted"/>
<sequence length="250" mass="26197">GYEIVAGAERSIIKNCVFGGGDGAIVDAGTDTVLGLYEPALSGDIAAIEAVTALIPNAGAMTSIAQEATLAVPAADAVVNADWGDVIGNKEDAADETADEASIMAIARKILVEAHEIERHLHGDRRYWGAVAVPDETNAIESNVSRPFVVVSGNDDWGVAIPICGTGDNPAPLGTDTYFDPNYILVVDTDDNTVYKIRLIYGSGTSADAITANQYTEEMFITAGGPFQSGVPVEVGHDRIPVGYKTWAQV</sequence>
<feature type="non-terminal residue" evidence="1">
    <location>
        <position position="250"/>
    </location>
</feature>
<dbReference type="AlphaFoldDB" id="X0XVB6"/>
<evidence type="ECO:0000313" key="1">
    <source>
        <dbReference type="EMBL" id="GAG40498.1"/>
    </source>
</evidence>
<organism evidence="1">
    <name type="scientific">marine sediment metagenome</name>
    <dbReference type="NCBI Taxonomy" id="412755"/>
    <lineage>
        <taxon>unclassified sequences</taxon>
        <taxon>metagenomes</taxon>
        <taxon>ecological metagenomes</taxon>
    </lineage>
</organism>
<feature type="non-terminal residue" evidence="1">
    <location>
        <position position="1"/>
    </location>
</feature>
<comment type="caution">
    <text evidence="1">The sequence shown here is derived from an EMBL/GenBank/DDBJ whole genome shotgun (WGS) entry which is preliminary data.</text>
</comment>
<accession>X0XVB6</accession>
<reference evidence="1" key="1">
    <citation type="journal article" date="2014" name="Front. Microbiol.">
        <title>High frequency of phylogenetically diverse reductive dehalogenase-homologous genes in deep subseafloor sedimentary metagenomes.</title>
        <authorList>
            <person name="Kawai M."/>
            <person name="Futagami T."/>
            <person name="Toyoda A."/>
            <person name="Takaki Y."/>
            <person name="Nishi S."/>
            <person name="Hori S."/>
            <person name="Arai W."/>
            <person name="Tsubouchi T."/>
            <person name="Morono Y."/>
            <person name="Uchiyama I."/>
            <person name="Ito T."/>
            <person name="Fujiyama A."/>
            <person name="Inagaki F."/>
            <person name="Takami H."/>
        </authorList>
    </citation>
    <scope>NUCLEOTIDE SEQUENCE</scope>
    <source>
        <strain evidence="1">Expedition CK06-06</strain>
    </source>
</reference>
<dbReference type="EMBL" id="BARS01043546">
    <property type="protein sequence ID" value="GAG40498.1"/>
    <property type="molecule type" value="Genomic_DNA"/>
</dbReference>
<protein>
    <submittedName>
        <fullName evidence="1">Uncharacterized protein</fullName>
    </submittedName>
</protein>
<gene>
    <name evidence="1" type="ORF">S01H1_65915</name>
</gene>
<name>X0XVB6_9ZZZZ</name>